<dbReference type="PANTHER" id="PTHR45737">
    <property type="entry name" value="VON WILLEBRAND FACTOR A DOMAIN-CONTAINING PROTEIN 5A"/>
    <property type="match status" value="1"/>
</dbReference>
<gene>
    <name evidence="2" type="ORF">IWX90DRAFT_414285</name>
</gene>
<dbReference type="SMART" id="SM00327">
    <property type="entry name" value="VWA"/>
    <property type="match status" value="1"/>
</dbReference>
<keyword evidence="3" id="KW-1185">Reference proteome</keyword>
<dbReference type="PANTHER" id="PTHR45737:SF4">
    <property type="entry name" value="VON WILLEBRAND DOMAIN PROTEIN (AFU_ORTHOLOGUE AFUA_4G01160)"/>
    <property type="match status" value="1"/>
</dbReference>
<dbReference type="Pfam" id="PF13768">
    <property type="entry name" value="VWA_3"/>
    <property type="match status" value="1"/>
</dbReference>
<proteinExistence type="predicted"/>
<reference evidence="2 3" key="1">
    <citation type="journal article" date="2022" name="G3 (Bethesda)">
        <title>Enemy or ally: a genomic approach to elucidate the lifestyle of Phyllosticta citrichinaensis.</title>
        <authorList>
            <person name="Buijs V.A."/>
            <person name="Groenewald J.Z."/>
            <person name="Haridas S."/>
            <person name="LaButti K.M."/>
            <person name="Lipzen A."/>
            <person name="Martin F.M."/>
            <person name="Barry K."/>
            <person name="Grigoriev I.V."/>
            <person name="Crous P.W."/>
            <person name="Seidl M.F."/>
        </authorList>
    </citation>
    <scope>NUCLEOTIDE SEQUENCE [LARGE SCALE GENOMIC DNA]</scope>
    <source>
        <strain evidence="2 3">CBS 129764</strain>
    </source>
</reference>
<dbReference type="PROSITE" id="PS51468">
    <property type="entry name" value="VIT"/>
    <property type="match status" value="1"/>
</dbReference>
<dbReference type="Proteomes" id="UP001456524">
    <property type="component" value="Unassembled WGS sequence"/>
</dbReference>
<comment type="caution">
    <text evidence="2">The sequence shown here is derived from an EMBL/GenBank/DDBJ whole genome shotgun (WGS) entry which is preliminary data.</text>
</comment>
<dbReference type="InterPro" id="IPR002035">
    <property type="entry name" value="VWF_A"/>
</dbReference>
<dbReference type="SMART" id="SM00609">
    <property type="entry name" value="VIT"/>
    <property type="match status" value="1"/>
</dbReference>
<dbReference type="Gene3D" id="3.40.50.410">
    <property type="entry name" value="von Willebrand factor, type A domain"/>
    <property type="match status" value="1"/>
</dbReference>
<evidence type="ECO:0000313" key="3">
    <source>
        <dbReference type="Proteomes" id="UP001456524"/>
    </source>
</evidence>
<protein>
    <submittedName>
        <fullName evidence="2">von Willebrand factor type A domain-containing protein</fullName>
    </submittedName>
</protein>
<dbReference type="InterPro" id="IPR036465">
    <property type="entry name" value="vWFA_dom_sf"/>
</dbReference>
<feature type="domain" description="VIT" evidence="1">
    <location>
        <begin position="63"/>
        <end position="194"/>
    </location>
</feature>
<dbReference type="SUPFAM" id="SSF53300">
    <property type="entry name" value="vWA-like"/>
    <property type="match status" value="1"/>
</dbReference>
<name>A0ABR1XXE6_9PEZI</name>
<organism evidence="2 3">
    <name type="scientific">Phyllosticta citrichinensis</name>
    <dbReference type="NCBI Taxonomy" id="1130410"/>
    <lineage>
        <taxon>Eukaryota</taxon>
        <taxon>Fungi</taxon>
        <taxon>Dikarya</taxon>
        <taxon>Ascomycota</taxon>
        <taxon>Pezizomycotina</taxon>
        <taxon>Dothideomycetes</taxon>
        <taxon>Dothideomycetes incertae sedis</taxon>
        <taxon>Botryosphaeriales</taxon>
        <taxon>Phyllostictaceae</taxon>
        <taxon>Phyllosticta</taxon>
    </lineage>
</organism>
<accession>A0ABR1XXE6</accession>
<evidence type="ECO:0000259" key="1">
    <source>
        <dbReference type="PROSITE" id="PS51468"/>
    </source>
</evidence>
<sequence length="591" mass="65012">MSGYIHANRYSHSGLFDHVPSGLYFDPREQEEFVTPECLLRRGTSPTQRDWIASCAWAAPNGGTCRKVQAARQPTHLPVLRVSAKVSVKTLLAETVLTQTYENRSQAVIKKAQYAFPLLPGSVIRSFRFKIGKNKELVTRIESKEEARTQFDRAVEESKAAAILKEHTVEVFETSQPSEVVLTLPNSIAPRFGQSPDGWSGDGIGSSVDAGGLSILVDISMPFPIFGQNCQSHRGASLRIGSLSQSGGLANLKPGDYDPTKAHVELKALHSPIPQSIATVEPHPSLEDHCAMMVSISPRDFLSQIEMAYDFTGEIIFVVDYSGSMRSKVEDVRRALEVCVCGLPENSFFNVCLFGTWQRFLWDESKPACSAVKNLKADMGGTDLFAALDFATQRSKKNSEPCIFVVTDGEFWNFDLIVSLVRDAHKNHGIHYFWLGIGNEVSHALVDGISANGGGLSEVVLTDAGADWKSRVTCLLAQCMDPTSWELEVEVGSDLGIEHKSVNGNKYYYDHGLKLLDVELPSTIQAPFRIPNGHTLSRTSVYLLLRKGAQQACQDRVTIKGRLPTGEQAQITLIPEILDKTPQAIHPLAIK</sequence>
<evidence type="ECO:0000313" key="2">
    <source>
        <dbReference type="EMBL" id="KAK8169908.1"/>
    </source>
</evidence>
<dbReference type="EMBL" id="JBBWUH010000004">
    <property type="protein sequence ID" value="KAK8169908.1"/>
    <property type="molecule type" value="Genomic_DNA"/>
</dbReference>
<dbReference type="InterPro" id="IPR013694">
    <property type="entry name" value="VIT"/>
</dbReference>
<dbReference type="Pfam" id="PF08487">
    <property type="entry name" value="VIT"/>
    <property type="match status" value="1"/>
</dbReference>